<dbReference type="RefSeq" id="WP_011394612.1">
    <property type="nucleotide sequence ID" value="NC_007645.1"/>
</dbReference>
<dbReference type="Proteomes" id="UP000000238">
    <property type="component" value="Chromosome"/>
</dbReference>
<dbReference type="AlphaFoldDB" id="Q2SP89"/>
<sequence length="96" mass="10910">MDWEIDSIMQEAEHSSGLKVAFKLTGGELSQITPFNVPTSMDPTTLCALIRSARETILARQHAKPYNSRYPVQNSTQPPRTEVKIIRRRKLLVKES</sequence>
<evidence type="ECO:0000313" key="2">
    <source>
        <dbReference type="Proteomes" id="UP000000238"/>
    </source>
</evidence>
<accession>Q2SP89</accession>
<dbReference type="OrthoDB" id="6182792at2"/>
<dbReference type="HOGENOM" id="CLU_2355790_0_0_6"/>
<dbReference type="EMBL" id="CP000155">
    <property type="protein sequence ID" value="ABC27535.1"/>
    <property type="molecule type" value="Genomic_DNA"/>
</dbReference>
<gene>
    <name evidence="1" type="ordered locus">HCH_00634</name>
</gene>
<evidence type="ECO:0000313" key="1">
    <source>
        <dbReference type="EMBL" id="ABC27535.1"/>
    </source>
</evidence>
<proteinExistence type="predicted"/>
<name>Q2SP89_HAHCH</name>
<keyword evidence="2" id="KW-1185">Reference proteome</keyword>
<reference evidence="1 2" key="1">
    <citation type="journal article" date="2005" name="Nucleic Acids Res.">
        <title>Genomic blueprint of Hahella chejuensis, a marine microbe producing an algicidal agent.</title>
        <authorList>
            <person name="Jeong H."/>
            <person name="Yim J.H."/>
            <person name="Lee C."/>
            <person name="Choi S.-H."/>
            <person name="Park Y.K."/>
            <person name="Yoon S.H."/>
            <person name="Hur C.-G."/>
            <person name="Kang H.-Y."/>
            <person name="Kim D."/>
            <person name="Lee H.H."/>
            <person name="Park K.H."/>
            <person name="Park S.-H."/>
            <person name="Park H.-S."/>
            <person name="Lee H.K."/>
            <person name="Oh T.K."/>
            <person name="Kim J.F."/>
        </authorList>
    </citation>
    <scope>NUCLEOTIDE SEQUENCE [LARGE SCALE GENOMIC DNA]</scope>
    <source>
        <strain evidence="1 2">KCTC 2396</strain>
    </source>
</reference>
<protein>
    <submittedName>
        <fullName evidence="1">Uncharacterized protein</fullName>
    </submittedName>
</protein>
<dbReference type="KEGG" id="hch:HCH_00634"/>
<organism evidence="1 2">
    <name type="scientific">Hahella chejuensis (strain KCTC 2396)</name>
    <dbReference type="NCBI Taxonomy" id="349521"/>
    <lineage>
        <taxon>Bacteria</taxon>
        <taxon>Pseudomonadati</taxon>
        <taxon>Pseudomonadota</taxon>
        <taxon>Gammaproteobacteria</taxon>
        <taxon>Oceanospirillales</taxon>
        <taxon>Hahellaceae</taxon>
        <taxon>Hahella</taxon>
    </lineage>
</organism>